<proteinExistence type="inferred from homology"/>
<dbReference type="PANTHER" id="PTHR19136">
    <property type="entry name" value="MOLYBDENUM COFACTOR GUANYLYLTRANSFERASE"/>
    <property type="match status" value="1"/>
</dbReference>
<feature type="binding site" evidence="8">
    <location>
        <begin position="9"/>
        <end position="11"/>
    </location>
    <ligand>
        <name>GTP</name>
        <dbReference type="ChEBI" id="CHEBI:37565"/>
    </ligand>
</feature>
<accession>A0A4Y6UIB2</accession>
<dbReference type="EC" id="2.7.7.77" evidence="8"/>
<evidence type="ECO:0000256" key="8">
    <source>
        <dbReference type="HAMAP-Rule" id="MF_00316"/>
    </source>
</evidence>
<comment type="catalytic activity">
    <reaction evidence="8">
        <text>Mo-molybdopterin + GTP + H(+) = Mo-molybdopterin guanine dinucleotide + diphosphate</text>
        <dbReference type="Rhea" id="RHEA:34243"/>
        <dbReference type="ChEBI" id="CHEBI:15378"/>
        <dbReference type="ChEBI" id="CHEBI:33019"/>
        <dbReference type="ChEBI" id="CHEBI:37565"/>
        <dbReference type="ChEBI" id="CHEBI:71302"/>
        <dbReference type="ChEBI" id="CHEBI:71310"/>
        <dbReference type="EC" id="2.7.7.77"/>
    </reaction>
</comment>
<dbReference type="GO" id="GO:0006777">
    <property type="term" value="P:Mo-molybdopterin cofactor biosynthetic process"/>
    <property type="evidence" value="ECO:0007669"/>
    <property type="project" value="UniProtKB-KW"/>
</dbReference>
<keyword evidence="2 8" id="KW-0808">Transferase</keyword>
<gene>
    <name evidence="8" type="primary">mobA</name>
    <name evidence="10" type="ORF">E3D00_07025</name>
</gene>
<dbReference type="KEGG" id="ssam:E3D00_07025"/>
<feature type="binding site" evidence="8">
    <location>
        <position position="97"/>
    </location>
    <ligand>
        <name>Mg(2+)</name>
        <dbReference type="ChEBI" id="CHEBI:18420"/>
    </ligand>
</feature>
<dbReference type="Proteomes" id="UP000316313">
    <property type="component" value="Chromosome"/>
</dbReference>
<comment type="subunit">
    <text evidence="8">Monomer.</text>
</comment>
<dbReference type="SUPFAM" id="SSF53448">
    <property type="entry name" value="Nucleotide-diphospho-sugar transferases"/>
    <property type="match status" value="1"/>
</dbReference>
<comment type="similarity">
    <text evidence="8">Belongs to the MobA family.</text>
</comment>
<evidence type="ECO:0000256" key="6">
    <source>
        <dbReference type="ARBA" id="ARBA00023134"/>
    </source>
</evidence>
<keyword evidence="5 8" id="KW-0460">Magnesium</keyword>
<keyword evidence="1 8" id="KW-0963">Cytoplasm</keyword>
<evidence type="ECO:0000256" key="7">
    <source>
        <dbReference type="ARBA" id="ARBA00023150"/>
    </source>
</evidence>
<dbReference type="GO" id="GO:0005737">
    <property type="term" value="C:cytoplasm"/>
    <property type="evidence" value="ECO:0007669"/>
    <property type="project" value="UniProtKB-SubCell"/>
</dbReference>
<keyword evidence="3 8" id="KW-0479">Metal-binding</keyword>
<evidence type="ECO:0000256" key="2">
    <source>
        <dbReference type="ARBA" id="ARBA00022679"/>
    </source>
</evidence>
<comment type="function">
    <text evidence="8">Transfers a GMP moiety from GTP to Mo-molybdopterin (Mo-MPT) cofactor (Moco or molybdenum cofactor) to form Mo-molybdopterin guanine dinucleotide (Mo-MGD) cofactor.</text>
</comment>
<dbReference type="InterPro" id="IPR029044">
    <property type="entry name" value="Nucleotide-diphossugar_trans"/>
</dbReference>
<feature type="binding site" evidence="8">
    <location>
        <position position="68"/>
    </location>
    <ligand>
        <name>GTP</name>
        <dbReference type="ChEBI" id="CHEBI:37565"/>
    </ligand>
</feature>
<reference evidence="10 11" key="1">
    <citation type="submission" date="2019-03" db="EMBL/GenBank/DDBJ databases">
        <title>The complete genome sequence of Swingsia samuiensis NBRC107927(T).</title>
        <authorList>
            <person name="Chua K.-O."/>
            <person name="Chan K.-G."/>
            <person name="See-Too W.-S."/>
        </authorList>
    </citation>
    <scope>NUCLEOTIDE SEQUENCE [LARGE SCALE GENOMIC DNA]</scope>
    <source>
        <strain evidence="10 11">AH83</strain>
    </source>
</reference>
<keyword evidence="11" id="KW-1185">Reference proteome</keyword>
<comment type="domain">
    <text evidence="8">The N-terminal domain determines nucleotide recognition and specific binding, while the C-terminal domain determines the specific binding to the target protein.</text>
</comment>
<evidence type="ECO:0000256" key="3">
    <source>
        <dbReference type="ARBA" id="ARBA00022723"/>
    </source>
</evidence>
<dbReference type="GO" id="GO:0046872">
    <property type="term" value="F:metal ion binding"/>
    <property type="evidence" value="ECO:0007669"/>
    <property type="project" value="UniProtKB-KW"/>
</dbReference>
<feature type="domain" description="MobA-like NTP transferase" evidence="9">
    <location>
        <begin position="6"/>
        <end position="151"/>
    </location>
</feature>
<dbReference type="OrthoDB" id="9800712at2"/>
<evidence type="ECO:0000256" key="1">
    <source>
        <dbReference type="ARBA" id="ARBA00022490"/>
    </source>
</evidence>
<keyword evidence="7 8" id="KW-0501">Molybdenum cofactor biosynthesis</keyword>
<dbReference type="InterPro" id="IPR025877">
    <property type="entry name" value="MobA-like_NTP_Trfase"/>
</dbReference>
<dbReference type="HAMAP" id="MF_00316">
    <property type="entry name" value="MobA"/>
    <property type="match status" value="1"/>
</dbReference>
<organism evidence="10 11">
    <name type="scientific">Swingsia samuiensis</name>
    <dbReference type="NCBI Taxonomy" id="1293412"/>
    <lineage>
        <taxon>Bacteria</taxon>
        <taxon>Pseudomonadati</taxon>
        <taxon>Pseudomonadota</taxon>
        <taxon>Alphaproteobacteria</taxon>
        <taxon>Acetobacterales</taxon>
        <taxon>Acetobacteraceae</taxon>
        <taxon>Swingsia</taxon>
    </lineage>
</organism>
<keyword evidence="4 8" id="KW-0547">Nucleotide-binding</keyword>
<feature type="binding site" evidence="8">
    <location>
        <position position="21"/>
    </location>
    <ligand>
        <name>GTP</name>
        <dbReference type="ChEBI" id="CHEBI:37565"/>
    </ligand>
</feature>
<name>A0A4Y6UIB2_9PROT</name>
<sequence length="193" mass="21025">MTLLYGLVLAGGKSSRMGEDKAALSYHGVPQLEAAFDLVKPFVAQCFVSVRADQKGDALRGRFDQIIDTVDIEGPSAGLLSAYEQYPDVAWLVLACDLPMVDRGTLETLISARDAQCSAVAYRSEYDGLPEPLCAIWEPNALMGLAQQVKGGKTCPRKLLLNNHTLIIDPPKAGALDNINTPQERLRIQNRVK</sequence>
<dbReference type="GO" id="GO:0005525">
    <property type="term" value="F:GTP binding"/>
    <property type="evidence" value="ECO:0007669"/>
    <property type="project" value="UniProtKB-UniRule"/>
</dbReference>
<dbReference type="Gene3D" id="3.90.550.10">
    <property type="entry name" value="Spore Coat Polysaccharide Biosynthesis Protein SpsA, Chain A"/>
    <property type="match status" value="1"/>
</dbReference>
<keyword evidence="6 8" id="KW-0342">GTP-binding</keyword>
<dbReference type="EMBL" id="CP038141">
    <property type="protein sequence ID" value="QDH17339.1"/>
    <property type="molecule type" value="Genomic_DNA"/>
</dbReference>
<keyword evidence="10" id="KW-0548">Nucleotidyltransferase</keyword>
<dbReference type="PANTHER" id="PTHR19136:SF81">
    <property type="entry name" value="MOLYBDENUM COFACTOR GUANYLYLTRANSFERASE"/>
    <property type="match status" value="1"/>
</dbReference>
<comment type="caution">
    <text evidence="8">Lacks conserved residue(s) required for the propagation of feature annotation.</text>
</comment>
<dbReference type="GO" id="GO:0061603">
    <property type="term" value="F:molybdenum cofactor guanylyltransferase activity"/>
    <property type="evidence" value="ECO:0007669"/>
    <property type="project" value="UniProtKB-EC"/>
</dbReference>
<evidence type="ECO:0000256" key="4">
    <source>
        <dbReference type="ARBA" id="ARBA00022741"/>
    </source>
</evidence>
<dbReference type="CDD" id="cd02503">
    <property type="entry name" value="MobA"/>
    <property type="match status" value="1"/>
</dbReference>
<evidence type="ECO:0000256" key="5">
    <source>
        <dbReference type="ARBA" id="ARBA00022842"/>
    </source>
</evidence>
<dbReference type="InterPro" id="IPR013482">
    <property type="entry name" value="Molybde_CF_guanTrfase"/>
</dbReference>
<protein>
    <recommendedName>
        <fullName evidence="8">Molybdenum cofactor guanylyltransferase</fullName>
        <shortName evidence="8">MoCo guanylyltransferase</shortName>
        <ecNumber evidence="8">2.7.7.77</ecNumber>
    </recommendedName>
    <alternativeName>
        <fullName evidence="8">GTP:molybdopterin guanylyltransferase</fullName>
    </alternativeName>
    <alternativeName>
        <fullName evidence="8">Mo-MPT guanylyltransferase</fullName>
    </alternativeName>
    <alternativeName>
        <fullName evidence="8">Molybdopterin guanylyltransferase</fullName>
    </alternativeName>
    <alternativeName>
        <fullName evidence="8">Molybdopterin-guanine dinucleotide synthase</fullName>
        <shortName evidence="8">MGD synthase</shortName>
    </alternativeName>
</protein>
<feature type="binding site" evidence="8">
    <location>
        <position position="97"/>
    </location>
    <ligand>
        <name>GTP</name>
        <dbReference type="ChEBI" id="CHEBI:37565"/>
    </ligand>
</feature>
<dbReference type="RefSeq" id="WP_141461192.1">
    <property type="nucleotide sequence ID" value="NZ_CP038141.1"/>
</dbReference>
<evidence type="ECO:0000313" key="10">
    <source>
        <dbReference type="EMBL" id="QDH17339.1"/>
    </source>
</evidence>
<comment type="subcellular location">
    <subcellularLocation>
        <location evidence="8">Cytoplasm</location>
    </subcellularLocation>
</comment>
<comment type="cofactor">
    <cofactor evidence="8">
        <name>Mg(2+)</name>
        <dbReference type="ChEBI" id="CHEBI:18420"/>
    </cofactor>
</comment>
<dbReference type="Pfam" id="PF12804">
    <property type="entry name" value="NTP_transf_3"/>
    <property type="match status" value="1"/>
</dbReference>
<evidence type="ECO:0000259" key="9">
    <source>
        <dbReference type="Pfam" id="PF12804"/>
    </source>
</evidence>
<evidence type="ECO:0000313" key="11">
    <source>
        <dbReference type="Proteomes" id="UP000316313"/>
    </source>
</evidence>
<dbReference type="AlphaFoldDB" id="A0A4Y6UIB2"/>